<comment type="caution">
    <text evidence="2">The sequence shown here is derived from an EMBL/GenBank/DDBJ whole genome shotgun (WGS) entry which is preliminary data.</text>
</comment>
<reference evidence="2" key="2">
    <citation type="submission" date="2023-05" db="EMBL/GenBank/DDBJ databases">
        <authorList>
            <consortium name="Lawrence Berkeley National Laboratory"/>
            <person name="Steindorff A."/>
            <person name="Hensen N."/>
            <person name="Bonometti L."/>
            <person name="Westerberg I."/>
            <person name="Brannstrom I.O."/>
            <person name="Guillou S."/>
            <person name="Cros-Aarteil S."/>
            <person name="Calhoun S."/>
            <person name="Haridas S."/>
            <person name="Kuo A."/>
            <person name="Mondo S."/>
            <person name="Pangilinan J."/>
            <person name="Riley R."/>
            <person name="Labutti K."/>
            <person name="Andreopoulos B."/>
            <person name="Lipzen A."/>
            <person name="Chen C."/>
            <person name="Yanf M."/>
            <person name="Daum C."/>
            <person name="Ng V."/>
            <person name="Clum A."/>
            <person name="Ohm R."/>
            <person name="Martin F."/>
            <person name="Silar P."/>
            <person name="Natvig D."/>
            <person name="Lalanne C."/>
            <person name="Gautier V."/>
            <person name="Ament-Velasquez S.L."/>
            <person name="Kruys A."/>
            <person name="Hutchinson M.I."/>
            <person name="Powell A.J."/>
            <person name="Barry K."/>
            <person name="Miller A.N."/>
            <person name="Grigoriev I.V."/>
            <person name="Debuchy R."/>
            <person name="Gladieux P."/>
            <person name="Thoren M.H."/>
            <person name="Johannesson H."/>
        </authorList>
    </citation>
    <scope>NUCLEOTIDE SEQUENCE</scope>
    <source>
        <strain evidence="2">PSN293</strain>
    </source>
</reference>
<keyword evidence="3" id="KW-1185">Reference proteome</keyword>
<dbReference type="PANTHER" id="PTHR38797">
    <property type="entry name" value="NUCLEAR PORE COMPLEX PROTEIN NUP85-RELATED"/>
    <property type="match status" value="1"/>
</dbReference>
<dbReference type="Pfam" id="PF12311">
    <property type="entry name" value="DUF3632"/>
    <property type="match status" value="1"/>
</dbReference>
<evidence type="ECO:0000313" key="3">
    <source>
        <dbReference type="Proteomes" id="UP001301769"/>
    </source>
</evidence>
<protein>
    <submittedName>
        <fullName evidence="2">Uncharacterized protein</fullName>
    </submittedName>
</protein>
<reference evidence="2" key="1">
    <citation type="journal article" date="2023" name="Mol. Phylogenet. Evol.">
        <title>Genome-scale phylogeny and comparative genomics of the fungal order Sordariales.</title>
        <authorList>
            <person name="Hensen N."/>
            <person name="Bonometti L."/>
            <person name="Westerberg I."/>
            <person name="Brannstrom I.O."/>
            <person name="Guillou S."/>
            <person name="Cros-Aarteil S."/>
            <person name="Calhoun S."/>
            <person name="Haridas S."/>
            <person name="Kuo A."/>
            <person name="Mondo S."/>
            <person name="Pangilinan J."/>
            <person name="Riley R."/>
            <person name="LaButti K."/>
            <person name="Andreopoulos B."/>
            <person name="Lipzen A."/>
            <person name="Chen C."/>
            <person name="Yan M."/>
            <person name="Daum C."/>
            <person name="Ng V."/>
            <person name="Clum A."/>
            <person name="Steindorff A."/>
            <person name="Ohm R.A."/>
            <person name="Martin F."/>
            <person name="Silar P."/>
            <person name="Natvig D.O."/>
            <person name="Lalanne C."/>
            <person name="Gautier V."/>
            <person name="Ament-Velasquez S.L."/>
            <person name="Kruys A."/>
            <person name="Hutchinson M.I."/>
            <person name="Powell A.J."/>
            <person name="Barry K."/>
            <person name="Miller A.N."/>
            <person name="Grigoriev I.V."/>
            <person name="Debuchy R."/>
            <person name="Gladieux P."/>
            <person name="Hiltunen Thoren M."/>
            <person name="Johannesson H."/>
        </authorList>
    </citation>
    <scope>NUCLEOTIDE SEQUENCE</scope>
    <source>
        <strain evidence="2">PSN293</strain>
    </source>
</reference>
<dbReference type="InterPro" id="IPR053204">
    <property type="entry name" value="Oxopyrrolidines_Biosynth-assoc"/>
</dbReference>
<dbReference type="EMBL" id="MU858165">
    <property type="protein sequence ID" value="KAK4210803.1"/>
    <property type="molecule type" value="Genomic_DNA"/>
</dbReference>
<evidence type="ECO:0000313" key="2">
    <source>
        <dbReference type="EMBL" id="KAK4210803.1"/>
    </source>
</evidence>
<accession>A0AAN7B4N9</accession>
<dbReference type="Proteomes" id="UP001301769">
    <property type="component" value="Unassembled WGS sequence"/>
</dbReference>
<gene>
    <name evidence="2" type="ORF">QBC37DRAFT_428144</name>
</gene>
<feature type="region of interest" description="Disordered" evidence="1">
    <location>
        <begin position="1"/>
        <end position="42"/>
    </location>
</feature>
<name>A0AAN7B4N9_9PEZI</name>
<dbReference type="PANTHER" id="PTHR38797:SF4">
    <property type="entry name" value="NUCLEAR PORE COMPLEX PROTEIN NUP85"/>
    <property type="match status" value="1"/>
</dbReference>
<dbReference type="InterPro" id="IPR022085">
    <property type="entry name" value="OpdG"/>
</dbReference>
<proteinExistence type="predicted"/>
<organism evidence="2 3">
    <name type="scientific">Rhypophila decipiens</name>
    <dbReference type="NCBI Taxonomy" id="261697"/>
    <lineage>
        <taxon>Eukaryota</taxon>
        <taxon>Fungi</taxon>
        <taxon>Dikarya</taxon>
        <taxon>Ascomycota</taxon>
        <taxon>Pezizomycotina</taxon>
        <taxon>Sordariomycetes</taxon>
        <taxon>Sordariomycetidae</taxon>
        <taxon>Sordariales</taxon>
        <taxon>Naviculisporaceae</taxon>
        <taxon>Rhypophila</taxon>
    </lineage>
</organism>
<sequence>MGNLHSKKLSDHSLKPLPTSRPLPDTRNTDTMSQDNDPEPDEFTLTDDLKILYFDGEPAIDPTGRTRFSHAQALAIFRDLVQDNLTLLGAAKAILDLLPDRSELNRNDKRGSVARGEGQSLSNLICDTATQIPWNRPAQARLVQLVMKISISEKVGGISTLANGISGFYSLEQFRIELYESFWIADDLQSSRFPYPGKAPTPENQTLNFHAFLARLSAAGFFGSAGSSWGLRTCTGAFEVPVFEIESAEDQAKVVLSELDQKRKELNISIAAVWVLLAGPTLYIETVEAPNPDEGADAYWNTGKLYSGPRFGIERWRFWKDGMAKRAEAERMNPAHDGGGAGRGVAEMAVSMMDVIEKSRL</sequence>
<dbReference type="AlphaFoldDB" id="A0AAN7B4N9"/>
<evidence type="ECO:0000256" key="1">
    <source>
        <dbReference type="SAM" id="MobiDB-lite"/>
    </source>
</evidence>